<name>C7J818_ORYSJ</name>
<feature type="region of interest" description="Disordered" evidence="1">
    <location>
        <begin position="1"/>
        <end position="135"/>
    </location>
</feature>
<dbReference type="KEGG" id="dosa:Os10g0388500"/>
<feature type="compositionally biased region" description="Basic residues" evidence="1">
    <location>
        <begin position="334"/>
        <end position="343"/>
    </location>
</feature>
<proteinExistence type="predicted"/>
<protein>
    <submittedName>
        <fullName evidence="2">Os10g0388500 protein</fullName>
    </submittedName>
</protein>
<reference evidence="2 3" key="1">
    <citation type="journal article" date="2005" name="Nature">
        <title>The map-based sequence of the rice genome.</title>
        <authorList>
            <consortium name="International rice genome sequencing project (IRGSP)"/>
            <person name="Matsumoto T."/>
            <person name="Wu J."/>
            <person name="Kanamori H."/>
            <person name="Katayose Y."/>
            <person name="Fujisawa M."/>
            <person name="Namiki N."/>
            <person name="Mizuno H."/>
            <person name="Yamamoto K."/>
            <person name="Antonio B.A."/>
            <person name="Baba T."/>
            <person name="Sakata K."/>
            <person name="Nagamura Y."/>
            <person name="Aoki H."/>
            <person name="Arikawa K."/>
            <person name="Arita K."/>
            <person name="Bito T."/>
            <person name="Chiden Y."/>
            <person name="Fujitsuka N."/>
            <person name="Fukunaka R."/>
            <person name="Hamada M."/>
            <person name="Harada C."/>
            <person name="Hayashi A."/>
            <person name="Hijishita S."/>
            <person name="Honda M."/>
            <person name="Hosokawa S."/>
            <person name="Ichikawa Y."/>
            <person name="Idonuma A."/>
            <person name="Iijima M."/>
            <person name="Ikeda M."/>
            <person name="Ikeno M."/>
            <person name="Ito K."/>
            <person name="Ito S."/>
            <person name="Ito T."/>
            <person name="Ito Y."/>
            <person name="Ito Y."/>
            <person name="Iwabuchi A."/>
            <person name="Kamiya K."/>
            <person name="Karasawa W."/>
            <person name="Kurita K."/>
            <person name="Katagiri S."/>
            <person name="Kikuta A."/>
            <person name="Kobayashi H."/>
            <person name="Kobayashi N."/>
            <person name="Machita K."/>
            <person name="Maehara T."/>
            <person name="Masukawa M."/>
            <person name="Mizubayashi T."/>
            <person name="Mukai Y."/>
            <person name="Nagasaki H."/>
            <person name="Nagata Y."/>
            <person name="Naito S."/>
            <person name="Nakashima M."/>
            <person name="Nakama Y."/>
            <person name="Nakamichi Y."/>
            <person name="Nakamura M."/>
            <person name="Meguro A."/>
            <person name="Negishi M."/>
            <person name="Ohta I."/>
            <person name="Ohta T."/>
            <person name="Okamoto M."/>
            <person name="Ono N."/>
            <person name="Saji S."/>
            <person name="Sakaguchi M."/>
            <person name="Sakai K."/>
            <person name="Shibata M."/>
            <person name="Shimokawa T."/>
            <person name="Song J."/>
            <person name="Takazaki Y."/>
            <person name="Terasawa K."/>
            <person name="Tsugane M."/>
            <person name="Tsuji K."/>
            <person name="Ueda S."/>
            <person name="Waki K."/>
            <person name="Yamagata H."/>
            <person name="Yamamoto M."/>
            <person name="Yamamoto S."/>
            <person name="Yamane H."/>
            <person name="Yoshiki S."/>
            <person name="Yoshihara R."/>
            <person name="Yukawa K."/>
            <person name="Zhong H."/>
            <person name="Yano M."/>
            <person name="Yuan Q."/>
            <person name="Ouyang S."/>
            <person name="Liu J."/>
            <person name="Jones K.M."/>
            <person name="Gansberger K."/>
            <person name="Moffat K."/>
            <person name="Hill J."/>
            <person name="Bera J."/>
            <person name="Fadrosh D."/>
            <person name="Jin S."/>
            <person name="Johri S."/>
            <person name="Kim M."/>
            <person name="Overton L."/>
            <person name="Reardon M."/>
            <person name="Tsitrin T."/>
            <person name="Vuong H."/>
            <person name="Weaver B."/>
            <person name="Ciecko A."/>
            <person name="Tallon L."/>
            <person name="Jackson J."/>
            <person name="Pai G."/>
            <person name="Aken S.V."/>
            <person name="Utterback T."/>
            <person name="Reidmuller S."/>
            <person name="Feldblyum T."/>
            <person name="Hsiao J."/>
            <person name="Zismann V."/>
            <person name="Iobst S."/>
            <person name="de Vazeille A.R."/>
            <person name="Buell C.R."/>
            <person name="Ying K."/>
            <person name="Li Y."/>
            <person name="Lu T."/>
            <person name="Huang Y."/>
            <person name="Zhao Q."/>
            <person name="Feng Q."/>
            <person name="Zhang L."/>
            <person name="Zhu J."/>
            <person name="Weng Q."/>
            <person name="Mu J."/>
            <person name="Lu Y."/>
            <person name="Fan D."/>
            <person name="Liu Y."/>
            <person name="Guan J."/>
            <person name="Zhang Y."/>
            <person name="Yu S."/>
            <person name="Liu X."/>
            <person name="Zhang Y."/>
            <person name="Hong G."/>
            <person name="Han B."/>
            <person name="Choisne N."/>
            <person name="Demange N."/>
            <person name="Orjeda G."/>
            <person name="Samain S."/>
            <person name="Cattolico L."/>
            <person name="Pelletier E."/>
            <person name="Couloux A."/>
            <person name="Segurens B."/>
            <person name="Wincker P."/>
            <person name="D'Hont A."/>
            <person name="Scarpelli C."/>
            <person name="Weissenbach J."/>
            <person name="Salanoubat M."/>
            <person name="Quetier F."/>
            <person name="Yu Y."/>
            <person name="Kim H.R."/>
            <person name="Rambo T."/>
            <person name="Currie J."/>
            <person name="Collura K."/>
            <person name="Luo M."/>
            <person name="Yang T."/>
            <person name="Ammiraju J.S.S."/>
            <person name="Engler F."/>
            <person name="Soderlund C."/>
            <person name="Wing R.A."/>
            <person name="Palmer L.E."/>
            <person name="de la Bastide M."/>
            <person name="Spiegel L."/>
            <person name="Nascimento L."/>
            <person name="Zutavern T."/>
            <person name="O'Shaughnessy A."/>
            <person name="Dike S."/>
            <person name="Dedhia N."/>
            <person name="Preston R."/>
            <person name="Balija V."/>
            <person name="McCombie W.R."/>
            <person name="Chow T."/>
            <person name="Chen H."/>
            <person name="Chung M."/>
            <person name="Chen C."/>
            <person name="Shaw J."/>
            <person name="Wu H."/>
            <person name="Hsiao K."/>
            <person name="Chao Y."/>
            <person name="Chu M."/>
            <person name="Cheng C."/>
            <person name="Hour A."/>
            <person name="Lee P."/>
            <person name="Lin S."/>
            <person name="Lin Y."/>
            <person name="Liou J."/>
            <person name="Liu S."/>
            <person name="Hsing Y."/>
            <person name="Raghuvanshi S."/>
            <person name="Mohanty A."/>
            <person name="Bharti A.K."/>
            <person name="Gaur A."/>
            <person name="Gupta V."/>
            <person name="Kumar D."/>
            <person name="Ravi V."/>
            <person name="Vij S."/>
            <person name="Kapur A."/>
            <person name="Khurana P."/>
            <person name="Khurana P."/>
            <person name="Khurana J.P."/>
            <person name="Tyagi A.K."/>
            <person name="Gaikwad K."/>
            <person name="Singh A."/>
            <person name="Dalal V."/>
            <person name="Srivastava S."/>
            <person name="Dixit A."/>
            <person name="Pal A.K."/>
            <person name="Ghazi I.A."/>
            <person name="Yadav M."/>
            <person name="Pandit A."/>
            <person name="Bhargava A."/>
            <person name="Sureshbabu K."/>
            <person name="Batra K."/>
            <person name="Sharma T.R."/>
            <person name="Mohapatra T."/>
            <person name="Singh N.K."/>
            <person name="Messing J."/>
            <person name="Nelson A.B."/>
            <person name="Fuks G."/>
            <person name="Kavchok S."/>
            <person name="Keizer G."/>
            <person name="Linton E."/>
            <person name="Llaca V."/>
            <person name="Song R."/>
            <person name="Tanyolac B."/>
            <person name="Young S."/>
            <person name="Ho-Il K."/>
            <person name="Hahn J.H."/>
            <person name="Sangsakoo G."/>
            <person name="Vanavichit A."/>
            <person name="de Mattos Luiz.A.T."/>
            <person name="Zimmer P.D."/>
            <person name="Malone G."/>
            <person name="Dellagostin O."/>
            <person name="de Oliveira A.C."/>
            <person name="Bevan M."/>
            <person name="Bancroft I."/>
            <person name="Minx P."/>
            <person name="Cordum H."/>
            <person name="Wilson R."/>
            <person name="Cheng Z."/>
            <person name="Jin W."/>
            <person name="Jiang J."/>
            <person name="Leong S.A."/>
            <person name="Iwama H."/>
            <person name="Gojobori T."/>
            <person name="Itoh T."/>
            <person name="Niimura Y."/>
            <person name="Fujii Y."/>
            <person name="Habara T."/>
            <person name="Sakai H."/>
            <person name="Sato Y."/>
            <person name="Wilson G."/>
            <person name="Kumar K."/>
            <person name="McCouch S."/>
            <person name="Juretic N."/>
            <person name="Hoen D."/>
            <person name="Wright S."/>
            <person name="Bruskiewich R."/>
            <person name="Bureau T."/>
            <person name="Miyao A."/>
            <person name="Hirochika H."/>
            <person name="Nishikawa T."/>
            <person name="Kadowaki K."/>
            <person name="Sugiura M."/>
            <person name="Burr B."/>
            <person name="Sasaki T."/>
        </authorList>
    </citation>
    <scope>NUCLEOTIDE SEQUENCE [LARGE SCALE GENOMIC DNA]</scope>
    <source>
        <strain evidence="3">cv. Nipponbare</strain>
    </source>
</reference>
<feature type="compositionally biased region" description="Low complexity" evidence="1">
    <location>
        <begin position="65"/>
        <end position="93"/>
    </location>
</feature>
<evidence type="ECO:0000313" key="2">
    <source>
        <dbReference type="EMBL" id="BAH94863.1"/>
    </source>
</evidence>
<evidence type="ECO:0000313" key="3">
    <source>
        <dbReference type="Proteomes" id="UP000000763"/>
    </source>
</evidence>
<feature type="region of interest" description="Disordered" evidence="1">
    <location>
        <begin position="274"/>
        <end position="299"/>
    </location>
</feature>
<feature type="non-terminal residue" evidence="2">
    <location>
        <position position="1"/>
    </location>
</feature>
<gene>
    <name evidence="2" type="ordered locus">Os10g0388500</name>
</gene>
<feature type="region of interest" description="Disordered" evidence="1">
    <location>
        <begin position="455"/>
        <end position="531"/>
    </location>
</feature>
<reference evidence="3" key="2">
    <citation type="journal article" date="2008" name="Nucleic Acids Res.">
        <title>The rice annotation project database (RAP-DB): 2008 update.</title>
        <authorList>
            <consortium name="The rice annotation project (RAP)"/>
        </authorList>
    </citation>
    <scope>GENOME REANNOTATION</scope>
    <source>
        <strain evidence="3">cv. Nipponbare</strain>
    </source>
</reference>
<accession>C7J818</accession>
<sequence>LNRPPPHAHSSSSHAASFALLPGRSSPRRRIASSPATPAGLLRDRRRPLQRASTSHRIDHPPSPSSLRRLLASPPHRLLSSPVPRAPRPASRAALDRRRCDPRRLLAAVAAPRVPRPAPPSTANAGAGGHAASTPPRSRFLAAVATTHAALDCRHLRRSRSPSSEGNLDPGGIKQEFRDMHLASAEFFLALIRIWQETNVHACLNHWELSCDGIKYFSSACLNHWERIIILIFASNFQFKIVCLDNNGGSSVPTSSTRSGPFADITNVIDANLTNNHPAANKNGTNVPKDRENCQHNNLDSTDVTKLSATKLKRKRAREWYASLTKEQKEDRNKKARDIRKRRNFESQDNGSQAATSKKITTTASSVSAPFGDIKIASTEDQSVGGRLDVNDAGTENVGSIVTPVRLPFTNSSDMSYSTPSEYTMPLQAEDAHGDVTNLSASELKNKRSREWYASLTKEQKEDRNRKARDARRRRKDESQGNVPKATTSKFSTPTPTLGDISIVTAGDPAGREQWVSNDELLDTPTTKGTG</sequence>
<dbReference type="AlphaFoldDB" id="C7J818"/>
<organism evidence="2 3">
    <name type="scientific">Oryza sativa subsp. japonica</name>
    <name type="common">Rice</name>
    <dbReference type="NCBI Taxonomy" id="39947"/>
    <lineage>
        <taxon>Eukaryota</taxon>
        <taxon>Viridiplantae</taxon>
        <taxon>Streptophyta</taxon>
        <taxon>Embryophyta</taxon>
        <taxon>Tracheophyta</taxon>
        <taxon>Spermatophyta</taxon>
        <taxon>Magnoliopsida</taxon>
        <taxon>Liliopsida</taxon>
        <taxon>Poales</taxon>
        <taxon>Poaceae</taxon>
        <taxon>BOP clade</taxon>
        <taxon>Oryzoideae</taxon>
        <taxon>Oryzeae</taxon>
        <taxon>Oryzinae</taxon>
        <taxon>Oryza</taxon>
        <taxon>Oryza sativa</taxon>
    </lineage>
</organism>
<feature type="compositionally biased region" description="Basic and acidic residues" evidence="1">
    <location>
        <begin position="94"/>
        <end position="104"/>
    </location>
</feature>
<feature type="compositionally biased region" description="Basic residues" evidence="1">
    <location>
        <begin position="466"/>
        <end position="475"/>
    </location>
</feature>
<feature type="compositionally biased region" description="Low complexity" evidence="1">
    <location>
        <begin position="8"/>
        <end position="25"/>
    </location>
</feature>
<feature type="region of interest" description="Disordered" evidence="1">
    <location>
        <begin position="326"/>
        <end position="366"/>
    </location>
</feature>
<feature type="compositionally biased region" description="Low complexity" evidence="1">
    <location>
        <begin position="354"/>
        <end position="366"/>
    </location>
</feature>
<dbReference type="Proteomes" id="UP000000763">
    <property type="component" value="Chromosome 10"/>
</dbReference>
<evidence type="ECO:0000256" key="1">
    <source>
        <dbReference type="SAM" id="MobiDB-lite"/>
    </source>
</evidence>
<dbReference type="EMBL" id="AP008216">
    <property type="protein sequence ID" value="BAH94863.1"/>
    <property type="molecule type" value="Genomic_DNA"/>
</dbReference>
<feature type="compositionally biased region" description="Polar residues" evidence="1">
    <location>
        <begin position="274"/>
        <end position="286"/>
    </location>
</feature>
<feature type="compositionally biased region" description="Polar residues" evidence="1">
    <location>
        <begin position="480"/>
        <end position="496"/>
    </location>
</feature>